<evidence type="ECO:0000313" key="2">
    <source>
        <dbReference type="EMBL" id="GAA1149466.1"/>
    </source>
</evidence>
<proteinExistence type="predicted"/>
<organism evidence="2 3">
    <name type="scientific">Nocardioides aquiterrae</name>
    <dbReference type="NCBI Taxonomy" id="203799"/>
    <lineage>
        <taxon>Bacteria</taxon>
        <taxon>Bacillati</taxon>
        <taxon>Actinomycetota</taxon>
        <taxon>Actinomycetes</taxon>
        <taxon>Propionibacteriales</taxon>
        <taxon>Nocardioidaceae</taxon>
        <taxon>Nocardioides</taxon>
    </lineage>
</organism>
<evidence type="ECO:0000256" key="1">
    <source>
        <dbReference type="SAM" id="MobiDB-lite"/>
    </source>
</evidence>
<protein>
    <submittedName>
        <fullName evidence="2">Uncharacterized protein</fullName>
    </submittedName>
</protein>
<sequence length="279" mass="30935">MTENATDHLRDDHLDVRDLSYDFTRTRQMYDLFKQSLFDPGFDSPGDAPLPDRLELYMKSRARGAGYVADFVYTSRDLPVRVYGILVNRGRGLEIAELELFKLTWRYEDGGDEERAPTDRDPGAEPGQLITSDLLRRIPLGKIVARAQATLAQDDWRSEGVTQLGLDGRRDISVEDLLPEELSALETAMSSAAGKRRGRPALPDTLLEDVARAYLQEAANGPGLTGRLATKFGRPKPTVRDWIGTARRRGFLSPGQPGRRGAGPGPRLVDRQEGGTQVT</sequence>
<comment type="caution">
    <text evidence="2">The sequence shown here is derived from an EMBL/GenBank/DDBJ whole genome shotgun (WGS) entry which is preliminary data.</text>
</comment>
<dbReference type="Proteomes" id="UP001499979">
    <property type="component" value="Unassembled WGS sequence"/>
</dbReference>
<dbReference type="RefSeq" id="WP_343908414.1">
    <property type="nucleotide sequence ID" value="NZ_BAAAJE010000015.1"/>
</dbReference>
<dbReference type="EMBL" id="BAAAJE010000015">
    <property type="protein sequence ID" value="GAA1149466.1"/>
    <property type="molecule type" value="Genomic_DNA"/>
</dbReference>
<accession>A0ABN1UFL2</accession>
<evidence type="ECO:0000313" key="3">
    <source>
        <dbReference type="Proteomes" id="UP001499979"/>
    </source>
</evidence>
<keyword evidence="3" id="KW-1185">Reference proteome</keyword>
<reference evidence="2 3" key="1">
    <citation type="journal article" date="2019" name="Int. J. Syst. Evol. Microbiol.">
        <title>The Global Catalogue of Microorganisms (GCM) 10K type strain sequencing project: providing services to taxonomists for standard genome sequencing and annotation.</title>
        <authorList>
            <consortium name="The Broad Institute Genomics Platform"/>
            <consortium name="The Broad Institute Genome Sequencing Center for Infectious Disease"/>
            <person name="Wu L."/>
            <person name="Ma J."/>
        </authorList>
    </citation>
    <scope>NUCLEOTIDE SEQUENCE [LARGE SCALE GENOMIC DNA]</scope>
    <source>
        <strain evidence="2 3">JCM 11813</strain>
    </source>
</reference>
<feature type="region of interest" description="Disordered" evidence="1">
    <location>
        <begin position="243"/>
        <end position="279"/>
    </location>
</feature>
<name>A0ABN1UFL2_9ACTN</name>
<gene>
    <name evidence="2" type="ORF">GCM10009606_30260</name>
</gene>